<proteinExistence type="predicted"/>
<dbReference type="Proteomes" id="UP001055811">
    <property type="component" value="Linkage Group LG03"/>
</dbReference>
<keyword evidence="2" id="KW-1185">Reference proteome</keyword>
<protein>
    <submittedName>
        <fullName evidence="1">Uncharacterized protein</fullName>
    </submittedName>
</protein>
<accession>A0ACB9FC41</accession>
<name>A0ACB9FC41_CICIN</name>
<organism evidence="1 2">
    <name type="scientific">Cichorium intybus</name>
    <name type="common">Chicory</name>
    <dbReference type="NCBI Taxonomy" id="13427"/>
    <lineage>
        <taxon>Eukaryota</taxon>
        <taxon>Viridiplantae</taxon>
        <taxon>Streptophyta</taxon>
        <taxon>Embryophyta</taxon>
        <taxon>Tracheophyta</taxon>
        <taxon>Spermatophyta</taxon>
        <taxon>Magnoliopsida</taxon>
        <taxon>eudicotyledons</taxon>
        <taxon>Gunneridae</taxon>
        <taxon>Pentapetalae</taxon>
        <taxon>asterids</taxon>
        <taxon>campanulids</taxon>
        <taxon>Asterales</taxon>
        <taxon>Asteraceae</taxon>
        <taxon>Cichorioideae</taxon>
        <taxon>Cichorieae</taxon>
        <taxon>Cichoriinae</taxon>
        <taxon>Cichorium</taxon>
    </lineage>
</organism>
<sequence length="262" mass="28872">MCSLRLSYRGDGCGISSGGGGGGGESGGGGGGGIEDGSDDSGCCCGGGGGDETCCLLQSFDLDHTRSWNLEPRTRYKNNAIETITTYKNKYIEQAAQDHKQLAFKKELDLLGVVVKFKYSYQLVLDNLKFSSSLASLSSETLLLILNCIQYLRSSDKLVQAIKNNKCSKTNLGYRCPSECFLSNHESEWGCLLKLFGSFSVLDEQYYGRSICLMANKLKKTGVMVHIEDSSKEFTRVFKKRASVCYINKETGFCMLHQYDTR</sequence>
<reference evidence="1 2" key="2">
    <citation type="journal article" date="2022" name="Mol. Ecol. Resour.">
        <title>The genomes of chicory, endive, great burdock and yacon provide insights into Asteraceae paleo-polyploidization history and plant inulin production.</title>
        <authorList>
            <person name="Fan W."/>
            <person name="Wang S."/>
            <person name="Wang H."/>
            <person name="Wang A."/>
            <person name="Jiang F."/>
            <person name="Liu H."/>
            <person name="Zhao H."/>
            <person name="Xu D."/>
            <person name="Zhang Y."/>
        </authorList>
    </citation>
    <scope>NUCLEOTIDE SEQUENCE [LARGE SCALE GENOMIC DNA]</scope>
    <source>
        <strain evidence="2">cv. Punajuju</strain>
        <tissue evidence="1">Leaves</tissue>
    </source>
</reference>
<comment type="caution">
    <text evidence="1">The sequence shown here is derived from an EMBL/GenBank/DDBJ whole genome shotgun (WGS) entry which is preliminary data.</text>
</comment>
<gene>
    <name evidence="1" type="ORF">L2E82_19731</name>
</gene>
<reference evidence="2" key="1">
    <citation type="journal article" date="2022" name="Mol. Ecol. Resour.">
        <title>The genomes of chicory, endive, great burdock and yacon provide insights into Asteraceae palaeo-polyploidization history and plant inulin production.</title>
        <authorList>
            <person name="Fan W."/>
            <person name="Wang S."/>
            <person name="Wang H."/>
            <person name="Wang A."/>
            <person name="Jiang F."/>
            <person name="Liu H."/>
            <person name="Zhao H."/>
            <person name="Xu D."/>
            <person name="Zhang Y."/>
        </authorList>
    </citation>
    <scope>NUCLEOTIDE SEQUENCE [LARGE SCALE GENOMIC DNA]</scope>
    <source>
        <strain evidence="2">cv. Punajuju</strain>
    </source>
</reference>
<dbReference type="EMBL" id="CM042011">
    <property type="protein sequence ID" value="KAI3768894.1"/>
    <property type="molecule type" value="Genomic_DNA"/>
</dbReference>
<evidence type="ECO:0000313" key="2">
    <source>
        <dbReference type="Proteomes" id="UP001055811"/>
    </source>
</evidence>
<evidence type="ECO:0000313" key="1">
    <source>
        <dbReference type="EMBL" id="KAI3768894.1"/>
    </source>
</evidence>